<dbReference type="PANTHER" id="PTHR46387">
    <property type="entry name" value="POLYNUCLEOTIDYL TRANSFERASE, RIBONUCLEASE H-LIKE SUPERFAMILY PROTEIN"/>
    <property type="match status" value="1"/>
</dbReference>
<dbReference type="AlphaFoldDB" id="A0A2H0U8D0"/>
<comment type="caution">
    <text evidence="2">The sequence shown here is derived from an EMBL/GenBank/DDBJ whole genome shotgun (WGS) entry which is preliminary data.</text>
</comment>
<dbReference type="GO" id="GO:0004523">
    <property type="term" value="F:RNA-DNA hybrid ribonuclease activity"/>
    <property type="evidence" value="ECO:0007669"/>
    <property type="project" value="InterPro"/>
</dbReference>
<dbReference type="Proteomes" id="UP000231379">
    <property type="component" value="Unassembled WGS sequence"/>
</dbReference>
<dbReference type="PROSITE" id="PS50879">
    <property type="entry name" value="RNASE_H_1"/>
    <property type="match status" value="1"/>
</dbReference>
<dbReference type="GO" id="GO:0003676">
    <property type="term" value="F:nucleic acid binding"/>
    <property type="evidence" value="ECO:0007669"/>
    <property type="project" value="InterPro"/>
</dbReference>
<proteinExistence type="predicted"/>
<dbReference type="InterPro" id="IPR002156">
    <property type="entry name" value="RNaseH_domain"/>
</dbReference>
<reference evidence="3" key="1">
    <citation type="submission" date="2017-09" db="EMBL/GenBank/DDBJ databases">
        <title>Depth-based differentiation of microbial function through sediment-hosted aquifers and enrichment of novel symbionts in the deep terrestrial subsurface.</title>
        <authorList>
            <person name="Probst A.J."/>
            <person name="Ladd B."/>
            <person name="Jarett J.K."/>
            <person name="Geller-Mcgrath D.E."/>
            <person name="Sieber C.M.K."/>
            <person name="Emerson J.B."/>
            <person name="Anantharaman K."/>
            <person name="Thomas B.C."/>
            <person name="Malmstrom R."/>
            <person name="Stieglmeier M."/>
            <person name="Klingl A."/>
            <person name="Woyke T."/>
            <person name="Ryan C.M."/>
            <person name="Banfield J.F."/>
        </authorList>
    </citation>
    <scope>NUCLEOTIDE SEQUENCE [LARGE SCALE GENOMIC DNA]</scope>
</reference>
<dbReference type="Gene3D" id="3.30.420.10">
    <property type="entry name" value="Ribonuclease H-like superfamily/Ribonuclease H"/>
    <property type="match status" value="1"/>
</dbReference>
<name>A0A2H0U8D0_9BACT</name>
<dbReference type="PANTHER" id="PTHR46387:SF2">
    <property type="entry name" value="RIBONUCLEASE HI"/>
    <property type="match status" value="1"/>
</dbReference>
<evidence type="ECO:0000259" key="1">
    <source>
        <dbReference type="PROSITE" id="PS50879"/>
    </source>
</evidence>
<dbReference type="SUPFAM" id="SSF53098">
    <property type="entry name" value="Ribonuclease H-like"/>
    <property type="match status" value="1"/>
</dbReference>
<evidence type="ECO:0000313" key="3">
    <source>
        <dbReference type="Proteomes" id="UP000231379"/>
    </source>
</evidence>
<dbReference type="Pfam" id="PF13456">
    <property type="entry name" value="RVT_3"/>
    <property type="match status" value="1"/>
</dbReference>
<evidence type="ECO:0000313" key="2">
    <source>
        <dbReference type="EMBL" id="PIR82668.1"/>
    </source>
</evidence>
<gene>
    <name evidence="2" type="ORF">COU20_01035</name>
</gene>
<dbReference type="CDD" id="cd09279">
    <property type="entry name" value="RNase_HI_like"/>
    <property type="match status" value="1"/>
</dbReference>
<organism evidence="2 3">
    <name type="scientific">Candidatus Kaiserbacteria bacterium CG10_big_fil_rev_8_21_14_0_10_59_10</name>
    <dbReference type="NCBI Taxonomy" id="1974612"/>
    <lineage>
        <taxon>Bacteria</taxon>
        <taxon>Candidatus Kaiseribacteriota</taxon>
    </lineage>
</organism>
<accession>A0A2H0U8D0</accession>
<dbReference type="EMBL" id="PFBM01000008">
    <property type="protein sequence ID" value="PIR82668.1"/>
    <property type="molecule type" value="Genomic_DNA"/>
</dbReference>
<feature type="domain" description="RNase H type-1" evidence="1">
    <location>
        <begin position="1"/>
        <end position="133"/>
    </location>
</feature>
<protein>
    <submittedName>
        <fullName evidence="2">Ribonuclease H</fullName>
    </submittedName>
</protein>
<sequence>MGGVVIYTDGGARGNPGPAGAGVVAYENGRKIFELKKFLGARQTNNWAEYEALALALSEAKLLGYAGRDIEVRMDSKLVVEQVLGNWKIKEPTLKPQVEKVRALLSDFGACKLTHVSRGENKEADALVNEAIDEAAAGGRE</sequence>
<dbReference type="InterPro" id="IPR036397">
    <property type="entry name" value="RNaseH_sf"/>
</dbReference>
<dbReference type="InterPro" id="IPR012337">
    <property type="entry name" value="RNaseH-like_sf"/>
</dbReference>